<evidence type="ECO:0000313" key="5">
    <source>
        <dbReference type="Proteomes" id="UP000237682"/>
    </source>
</evidence>
<reference evidence="4 5" key="1">
    <citation type="submission" date="2018-02" db="EMBL/GenBank/DDBJ databases">
        <title>Whole genome sequencing of endophytic bacterium.</title>
        <authorList>
            <person name="Eedara R."/>
            <person name="Podile A.R."/>
        </authorList>
    </citation>
    <scope>NUCLEOTIDE SEQUENCE [LARGE SCALE GENOMIC DNA]</scope>
    <source>
        <strain evidence="4 5">RP1T</strain>
    </source>
</reference>
<gene>
    <name evidence="4" type="ORF">C5L14_15150</name>
</gene>
<dbReference type="Gene3D" id="3.10.580.10">
    <property type="entry name" value="CBS-domain"/>
    <property type="match status" value="1"/>
</dbReference>
<dbReference type="InterPro" id="IPR051257">
    <property type="entry name" value="Diverse_CBS-Domain"/>
</dbReference>
<dbReference type="InterPro" id="IPR044725">
    <property type="entry name" value="CBSX3_CBS_dom"/>
</dbReference>
<dbReference type="Pfam" id="PF00571">
    <property type="entry name" value="CBS"/>
    <property type="match status" value="2"/>
</dbReference>
<dbReference type="PANTHER" id="PTHR43080:SF2">
    <property type="entry name" value="CBS DOMAIN-CONTAINING PROTEIN"/>
    <property type="match status" value="1"/>
</dbReference>
<organism evidence="4 5">
    <name type="scientific">Labrys okinawensis</name>
    <dbReference type="NCBI Taxonomy" id="346911"/>
    <lineage>
        <taxon>Bacteria</taxon>
        <taxon>Pseudomonadati</taxon>
        <taxon>Pseudomonadota</taxon>
        <taxon>Alphaproteobacteria</taxon>
        <taxon>Hyphomicrobiales</taxon>
        <taxon>Xanthobacteraceae</taxon>
        <taxon>Labrys</taxon>
    </lineage>
</organism>
<dbReference type="EMBL" id="PUEJ01000005">
    <property type="protein sequence ID" value="PRH86654.1"/>
    <property type="molecule type" value="Genomic_DNA"/>
</dbReference>
<dbReference type="SUPFAM" id="SSF54631">
    <property type="entry name" value="CBS-domain pair"/>
    <property type="match status" value="1"/>
</dbReference>
<protein>
    <submittedName>
        <fullName evidence="4">Inosine-5-monophosphate dehydrogenase</fullName>
    </submittedName>
</protein>
<keyword evidence="1 2" id="KW-0129">CBS domain</keyword>
<feature type="domain" description="CBS" evidence="3">
    <location>
        <begin position="10"/>
        <end position="66"/>
    </location>
</feature>
<evidence type="ECO:0000313" key="4">
    <source>
        <dbReference type="EMBL" id="PRH86654.1"/>
    </source>
</evidence>
<evidence type="ECO:0000256" key="1">
    <source>
        <dbReference type="ARBA" id="ARBA00023122"/>
    </source>
</evidence>
<comment type="caution">
    <text evidence="4">The sequence shown here is derived from an EMBL/GenBank/DDBJ whole genome shotgun (WGS) entry which is preliminary data.</text>
</comment>
<dbReference type="OrthoDB" id="9807125at2"/>
<dbReference type="PANTHER" id="PTHR43080">
    <property type="entry name" value="CBS DOMAIN-CONTAINING PROTEIN CBSX3, MITOCHONDRIAL"/>
    <property type="match status" value="1"/>
</dbReference>
<dbReference type="InterPro" id="IPR000644">
    <property type="entry name" value="CBS_dom"/>
</dbReference>
<accession>A0A2S9QBE0</accession>
<proteinExistence type="predicted"/>
<dbReference type="SMART" id="SM00116">
    <property type="entry name" value="CBS"/>
    <property type="match status" value="2"/>
</dbReference>
<dbReference type="AlphaFoldDB" id="A0A2S9QBE0"/>
<evidence type="ECO:0000259" key="3">
    <source>
        <dbReference type="PROSITE" id="PS51371"/>
    </source>
</evidence>
<dbReference type="Proteomes" id="UP000237682">
    <property type="component" value="Unassembled WGS sequence"/>
</dbReference>
<sequence>MTVAQILKGKGRDIVTLSPDATIADASRTLAEKRIGAVLITNKNGSIAGILSERDIVRALAKASAEGFEHPVSKHMTAKVETVHEQDTIPHIMERMTSGKFRHMPVVENGLPVGIVSIGDVVKFRLAEMEAEAKAMREYITA</sequence>
<keyword evidence="5" id="KW-1185">Reference proteome</keyword>
<dbReference type="PROSITE" id="PS51371">
    <property type="entry name" value="CBS"/>
    <property type="match status" value="2"/>
</dbReference>
<evidence type="ECO:0000256" key="2">
    <source>
        <dbReference type="PROSITE-ProRule" id="PRU00703"/>
    </source>
</evidence>
<name>A0A2S9QBE0_9HYPH</name>
<feature type="domain" description="CBS" evidence="3">
    <location>
        <begin position="76"/>
        <end position="132"/>
    </location>
</feature>
<dbReference type="CDD" id="cd04623">
    <property type="entry name" value="CBS_pair_bac_euk"/>
    <property type="match status" value="1"/>
</dbReference>
<dbReference type="RefSeq" id="WP_105862885.1">
    <property type="nucleotide sequence ID" value="NZ_PUEJ01000005.1"/>
</dbReference>
<dbReference type="InterPro" id="IPR046342">
    <property type="entry name" value="CBS_dom_sf"/>
</dbReference>